<evidence type="ECO:0000313" key="3">
    <source>
        <dbReference type="Proteomes" id="UP000242958"/>
    </source>
</evidence>
<accession>A0A2J8BBK1</accession>
<dbReference type="Pfam" id="PF09084">
    <property type="entry name" value="NMT1"/>
    <property type="match status" value="1"/>
</dbReference>
<dbReference type="InterPro" id="IPR015168">
    <property type="entry name" value="SsuA/THI5"/>
</dbReference>
<evidence type="ECO:0000259" key="1">
    <source>
        <dbReference type="Pfam" id="PF09084"/>
    </source>
</evidence>
<evidence type="ECO:0000313" key="2">
    <source>
        <dbReference type="EMBL" id="PNH22138.1"/>
    </source>
</evidence>
<dbReference type="Gene3D" id="3.40.190.10">
    <property type="entry name" value="Periplasmic binding protein-like II"/>
    <property type="match status" value="2"/>
</dbReference>
<dbReference type="AlphaFoldDB" id="A0A2J8BBK1"/>
<organism evidence="2 3">
    <name type="scientific">Megasphaera hutchinsoni</name>
    <dbReference type="NCBI Taxonomy" id="1588748"/>
    <lineage>
        <taxon>Bacteria</taxon>
        <taxon>Bacillati</taxon>
        <taxon>Bacillota</taxon>
        <taxon>Negativicutes</taxon>
        <taxon>Veillonellales</taxon>
        <taxon>Veillonellaceae</taxon>
        <taxon>Megasphaera</taxon>
    </lineage>
</organism>
<dbReference type="SUPFAM" id="SSF53850">
    <property type="entry name" value="Periplasmic binding protein-like II"/>
    <property type="match status" value="1"/>
</dbReference>
<dbReference type="EMBL" id="NFMF01000003">
    <property type="protein sequence ID" value="PNH22138.1"/>
    <property type="molecule type" value="Genomic_DNA"/>
</dbReference>
<proteinExistence type="predicted"/>
<dbReference type="PANTHER" id="PTHR30024">
    <property type="entry name" value="ALIPHATIC SULFONATES-BINDING PROTEIN-RELATED"/>
    <property type="match status" value="1"/>
</dbReference>
<protein>
    <submittedName>
        <fullName evidence="2">Metal ABC transporter substrate-binding protein</fullName>
    </submittedName>
</protein>
<dbReference type="PROSITE" id="PS51257">
    <property type="entry name" value="PROKAR_LIPOPROTEIN"/>
    <property type="match status" value="1"/>
</dbReference>
<sequence>MKKLIYLLFCIIFSCLFILTGCRPTPSSPTTTYKIGVLRVHDSLPLYVAEHENLFKEMGVPIQIVEFNSALDQRKAMESGALDGMMTDMIVTSLLKKGGTDVRIIATALGATPKEGRFLIVSSPSSTIQTPTDLYKGNVAIAHNTMMEYLLNQYEEELHLDSTKIKTIQLPNLSLRVDAVLAGKDVKAAILPDPLASYAVQKGAHIVIDDTKLKGNYSQSVIIMKKNILTQHANEISRFLSAYHLAITHINENPTAYRTLALQKAGIPKDISNTYNPPSFTPHALPSPQEVQQVMRWMVAKKLLPTPYTYEEMVKVS</sequence>
<dbReference type="RefSeq" id="WP_102889188.1">
    <property type="nucleotide sequence ID" value="NZ_NFMF01000003.1"/>
</dbReference>
<reference evidence="2 3" key="1">
    <citation type="submission" date="2017-05" db="EMBL/GenBank/DDBJ databases">
        <authorList>
            <person name="Song R."/>
            <person name="Chenine A.L."/>
            <person name="Ruprecht R.M."/>
        </authorList>
    </citation>
    <scope>NUCLEOTIDE SEQUENCE [LARGE SCALE GENOMIC DNA]</scope>
    <source>
        <strain evidence="2 3">KA00229</strain>
    </source>
</reference>
<feature type="domain" description="SsuA/THI5-like" evidence="1">
    <location>
        <begin position="43"/>
        <end position="255"/>
    </location>
</feature>
<gene>
    <name evidence="2" type="ORF">CAL30_02435</name>
</gene>
<comment type="caution">
    <text evidence="2">The sequence shown here is derived from an EMBL/GenBank/DDBJ whole genome shotgun (WGS) entry which is preliminary data.</text>
</comment>
<dbReference type="Proteomes" id="UP000242958">
    <property type="component" value="Unassembled WGS sequence"/>
</dbReference>
<name>A0A2J8BBK1_9FIRM</name>